<evidence type="ECO:0000313" key="2">
    <source>
        <dbReference type="EMBL" id="OQE18867.1"/>
    </source>
</evidence>
<comment type="caution">
    <text evidence="2">The sequence shown here is derived from an EMBL/GenBank/DDBJ whole genome shotgun (WGS) entry which is preliminary data.</text>
</comment>
<accession>A0A1V6SXV3</accession>
<keyword evidence="3" id="KW-1185">Reference proteome</keyword>
<dbReference type="PROSITE" id="PS51642">
    <property type="entry name" value="HEMOPEXIN_2"/>
    <property type="match status" value="2"/>
</dbReference>
<sequence>MPVIDAALPIEEGGNRITLGPHKILDQWLSIRKSGWGRVDAVVAVPGKPNEVYVFFGGHYFRTSFNEHLRDIVVHPVSPIKSAWNGLAAVGFNTIDAGLCDQTNEDFMYFFSGTKSVKYSWSKDEAISSPHEISEYWSILGKAGFDRVDAIYAARNMNNTYYVFRGHQYLALDWNGYRNESLKYGPNILAEAWSDTFKEWP</sequence>
<dbReference type="Proteomes" id="UP000191342">
    <property type="component" value="Unassembled WGS sequence"/>
</dbReference>
<dbReference type="AlphaFoldDB" id="A0A1V6SXV3"/>
<dbReference type="InterPro" id="IPR036375">
    <property type="entry name" value="Hemopexin-like_dom_sf"/>
</dbReference>
<evidence type="ECO:0000256" key="1">
    <source>
        <dbReference type="PROSITE-ProRule" id="PRU01011"/>
    </source>
</evidence>
<evidence type="ECO:0008006" key="4">
    <source>
        <dbReference type="Google" id="ProtNLM"/>
    </source>
</evidence>
<proteinExistence type="predicted"/>
<dbReference type="Gene3D" id="2.110.10.10">
    <property type="entry name" value="Hemopexin-like domain"/>
    <property type="match status" value="1"/>
</dbReference>
<feature type="repeat" description="Hemopexin" evidence="1">
    <location>
        <begin position="145"/>
        <end position="188"/>
    </location>
</feature>
<reference evidence="3" key="1">
    <citation type="journal article" date="2017" name="Nat. Microbiol.">
        <title>Global analysis of biosynthetic gene clusters reveals vast potential of secondary metabolite production in Penicillium species.</title>
        <authorList>
            <person name="Nielsen J.C."/>
            <person name="Grijseels S."/>
            <person name="Prigent S."/>
            <person name="Ji B."/>
            <person name="Dainat J."/>
            <person name="Nielsen K.F."/>
            <person name="Frisvad J.C."/>
            <person name="Workman M."/>
            <person name="Nielsen J."/>
        </authorList>
    </citation>
    <scope>NUCLEOTIDE SEQUENCE [LARGE SCALE GENOMIC DNA]</scope>
    <source>
        <strain evidence="3">IBT 14082</strain>
    </source>
</reference>
<dbReference type="SUPFAM" id="SSF50923">
    <property type="entry name" value="Hemopexin-like domain"/>
    <property type="match status" value="1"/>
</dbReference>
<gene>
    <name evidence="2" type="ORF">PENFLA_c020G07909</name>
</gene>
<organism evidence="2 3">
    <name type="scientific">Penicillium flavigenum</name>
    <dbReference type="NCBI Taxonomy" id="254877"/>
    <lineage>
        <taxon>Eukaryota</taxon>
        <taxon>Fungi</taxon>
        <taxon>Dikarya</taxon>
        <taxon>Ascomycota</taxon>
        <taxon>Pezizomycotina</taxon>
        <taxon>Eurotiomycetes</taxon>
        <taxon>Eurotiomycetidae</taxon>
        <taxon>Eurotiales</taxon>
        <taxon>Aspergillaceae</taxon>
        <taxon>Penicillium</taxon>
    </lineage>
</organism>
<dbReference type="EMBL" id="MLQL01000020">
    <property type="protein sequence ID" value="OQE18867.1"/>
    <property type="molecule type" value="Genomic_DNA"/>
</dbReference>
<dbReference type="OrthoDB" id="6845681at2759"/>
<name>A0A1V6SXV3_9EURO</name>
<feature type="repeat" description="Hemopexin" evidence="1">
    <location>
        <begin position="36"/>
        <end position="87"/>
    </location>
</feature>
<protein>
    <recommendedName>
        <fullName evidence="4">Hemopexin</fullName>
    </recommendedName>
</protein>
<evidence type="ECO:0000313" key="3">
    <source>
        <dbReference type="Proteomes" id="UP000191342"/>
    </source>
</evidence>
<dbReference type="SMART" id="SM00120">
    <property type="entry name" value="HX"/>
    <property type="match status" value="3"/>
</dbReference>
<dbReference type="InterPro" id="IPR018487">
    <property type="entry name" value="Hemopexin-like_repeat"/>
</dbReference>